<proteinExistence type="predicted"/>
<dbReference type="InterPro" id="IPR001610">
    <property type="entry name" value="PAC"/>
</dbReference>
<keyword evidence="14 21" id="KW-0472">Membrane</keyword>
<dbReference type="Pfam" id="PF00072">
    <property type="entry name" value="Response_reg"/>
    <property type="match status" value="1"/>
</dbReference>
<keyword evidence="29" id="KW-1185">Reference proteome</keyword>
<dbReference type="SMART" id="SM00086">
    <property type="entry name" value="PAC"/>
    <property type="match status" value="2"/>
</dbReference>
<dbReference type="InterPro" id="IPR036890">
    <property type="entry name" value="HATPase_C_sf"/>
</dbReference>
<dbReference type="PROSITE" id="PS50112">
    <property type="entry name" value="PAS"/>
    <property type="match status" value="1"/>
</dbReference>
<dbReference type="RefSeq" id="WP_198110966.1">
    <property type="nucleotide sequence ID" value="NZ_JAEDAK010000005.1"/>
</dbReference>
<comment type="subunit">
    <text evidence="16">At low DSF concentrations, interacts with RpfF.</text>
</comment>
<keyword evidence="7" id="KW-0732">Signal</keyword>
<dbReference type="PROSITE" id="PS50109">
    <property type="entry name" value="HIS_KIN"/>
    <property type="match status" value="1"/>
</dbReference>
<protein>
    <recommendedName>
        <fullName evidence="17">Sensory/regulatory protein RpfC</fullName>
        <ecNumber evidence="3">2.7.13.3</ecNumber>
    </recommendedName>
    <alternativeName>
        <fullName evidence="18">Virulence sensor protein BvgS</fullName>
    </alternativeName>
</protein>
<evidence type="ECO:0000259" key="25">
    <source>
        <dbReference type="PROSITE" id="PS50113"/>
    </source>
</evidence>
<evidence type="ECO:0000256" key="15">
    <source>
        <dbReference type="ARBA" id="ARBA00058004"/>
    </source>
</evidence>
<dbReference type="SMART" id="SM01079">
    <property type="entry name" value="CHASE"/>
    <property type="match status" value="1"/>
</dbReference>
<dbReference type="CDD" id="cd00130">
    <property type="entry name" value="PAS"/>
    <property type="match status" value="1"/>
</dbReference>
<gene>
    <name evidence="28" type="ORF">I7X39_09800</name>
</gene>
<dbReference type="Pfam" id="PF01627">
    <property type="entry name" value="Hpt"/>
    <property type="match status" value="1"/>
</dbReference>
<dbReference type="SUPFAM" id="SSF55785">
    <property type="entry name" value="PYP-like sensor domain (PAS domain)"/>
    <property type="match status" value="5"/>
</dbReference>
<dbReference type="SMART" id="SM00388">
    <property type="entry name" value="HisKA"/>
    <property type="match status" value="1"/>
</dbReference>
<feature type="domain" description="Histidine kinase" evidence="22">
    <location>
        <begin position="988"/>
        <end position="1209"/>
    </location>
</feature>
<dbReference type="NCBIfam" id="TIGR00229">
    <property type="entry name" value="sensory_box"/>
    <property type="match status" value="1"/>
</dbReference>
<evidence type="ECO:0000256" key="7">
    <source>
        <dbReference type="ARBA" id="ARBA00022729"/>
    </source>
</evidence>
<feature type="domain" description="CHASE" evidence="26">
    <location>
        <begin position="97"/>
        <end position="253"/>
    </location>
</feature>
<dbReference type="InterPro" id="IPR000700">
    <property type="entry name" value="PAS-assoc_C"/>
</dbReference>
<evidence type="ECO:0000256" key="9">
    <source>
        <dbReference type="ARBA" id="ARBA00022777"/>
    </source>
</evidence>
<dbReference type="PROSITE" id="PS50110">
    <property type="entry name" value="RESPONSE_REGULATORY"/>
    <property type="match status" value="1"/>
</dbReference>
<dbReference type="InterPro" id="IPR011006">
    <property type="entry name" value="CheY-like_superfamily"/>
</dbReference>
<dbReference type="Gene3D" id="3.30.450.350">
    <property type="entry name" value="CHASE domain"/>
    <property type="match status" value="1"/>
</dbReference>
<dbReference type="InterPro" id="IPR004358">
    <property type="entry name" value="Sig_transdc_His_kin-like_C"/>
</dbReference>
<evidence type="ECO:0000256" key="6">
    <source>
        <dbReference type="ARBA" id="ARBA00022692"/>
    </source>
</evidence>
<dbReference type="SUPFAM" id="SSF55874">
    <property type="entry name" value="ATPase domain of HSP90 chaperone/DNA topoisomerase II/histidine kinase"/>
    <property type="match status" value="1"/>
</dbReference>
<dbReference type="Proteomes" id="UP000613266">
    <property type="component" value="Unassembled WGS sequence"/>
</dbReference>
<evidence type="ECO:0000313" key="28">
    <source>
        <dbReference type="EMBL" id="MBH9577199.1"/>
    </source>
</evidence>
<keyword evidence="13" id="KW-0843">Virulence</keyword>
<dbReference type="SMART" id="SM00387">
    <property type="entry name" value="HATPase_c"/>
    <property type="match status" value="1"/>
</dbReference>
<evidence type="ECO:0000259" key="26">
    <source>
        <dbReference type="PROSITE" id="PS50839"/>
    </source>
</evidence>
<dbReference type="InterPro" id="IPR005467">
    <property type="entry name" value="His_kinase_dom"/>
</dbReference>
<keyword evidence="4 20" id="KW-0597">Phosphoprotein</keyword>
<comment type="catalytic activity">
    <reaction evidence="1">
        <text>ATP + protein L-histidine = ADP + protein N-phospho-L-histidine.</text>
        <dbReference type="EC" id="2.7.13.3"/>
    </reaction>
</comment>
<evidence type="ECO:0000259" key="27">
    <source>
        <dbReference type="PROSITE" id="PS50894"/>
    </source>
</evidence>
<dbReference type="Gene3D" id="3.30.565.10">
    <property type="entry name" value="Histidine kinase-like ATPase, C-terminal domain"/>
    <property type="match status" value="1"/>
</dbReference>
<dbReference type="Gene3D" id="3.40.50.2300">
    <property type="match status" value="1"/>
</dbReference>
<evidence type="ECO:0000256" key="11">
    <source>
        <dbReference type="ARBA" id="ARBA00022989"/>
    </source>
</evidence>
<evidence type="ECO:0000256" key="13">
    <source>
        <dbReference type="ARBA" id="ARBA00023026"/>
    </source>
</evidence>
<dbReference type="SMART" id="SM00073">
    <property type="entry name" value="HPT"/>
    <property type="match status" value="1"/>
</dbReference>
<evidence type="ECO:0000259" key="23">
    <source>
        <dbReference type="PROSITE" id="PS50110"/>
    </source>
</evidence>
<evidence type="ECO:0000256" key="5">
    <source>
        <dbReference type="ARBA" id="ARBA00022679"/>
    </source>
</evidence>
<dbReference type="PANTHER" id="PTHR45339">
    <property type="entry name" value="HYBRID SIGNAL TRANSDUCTION HISTIDINE KINASE J"/>
    <property type="match status" value="1"/>
</dbReference>
<dbReference type="Gene3D" id="3.30.450.20">
    <property type="entry name" value="PAS domain"/>
    <property type="match status" value="5"/>
</dbReference>
<dbReference type="InterPro" id="IPR003661">
    <property type="entry name" value="HisK_dim/P_dom"/>
</dbReference>
<dbReference type="CDD" id="cd00082">
    <property type="entry name" value="HisKA"/>
    <property type="match status" value="1"/>
</dbReference>
<dbReference type="SMART" id="SM00448">
    <property type="entry name" value="REC"/>
    <property type="match status" value="1"/>
</dbReference>
<evidence type="ECO:0000313" key="29">
    <source>
        <dbReference type="Proteomes" id="UP000613266"/>
    </source>
</evidence>
<evidence type="ECO:0000256" key="4">
    <source>
        <dbReference type="ARBA" id="ARBA00022553"/>
    </source>
</evidence>
<dbReference type="GO" id="GO:0005524">
    <property type="term" value="F:ATP binding"/>
    <property type="evidence" value="ECO:0007669"/>
    <property type="project" value="UniProtKB-KW"/>
</dbReference>
<dbReference type="SUPFAM" id="SSF47226">
    <property type="entry name" value="Histidine-containing phosphotransfer domain, HPT domain"/>
    <property type="match status" value="1"/>
</dbReference>
<dbReference type="GO" id="GO:0005886">
    <property type="term" value="C:plasma membrane"/>
    <property type="evidence" value="ECO:0007669"/>
    <property type="project" value="UniProtKB-SubCell"/>
</dbReference>
<dbReference type="EMBL" id="JAEDAK010000005">
    <property type="protein sequence ID" value="MBH9577199.1"/>
    <property type="molecule type" value="Genomic_DNA"/>
</dbReference>
<dbReference type="Pfam" id="PF02518">
    <property type="entry name" value="HATPase_c"/>
    <property type="match status" value="1"/>
</dbReference>
<dbReference type="EC" id="2.7.13.3" evidence="3"/>
<feature type="domain" description="Response regulatory" evidence="23">
    <location>
        <begin position="1365"/>
        <end position="1483"/>
    </location>
</feature>
<name>A0A931J458_9BURK</name>
<feature type="modified residue" description="Phosphohistidine" evidence="19">
    <location>
        <position position="1566"/>
    </location>
</feature>
<keyword evidence="5" id="KW-0808">Transferase</keyword>
<dbReference type="InterPro" id="IPR036097">
    <property type="entry name" value="HisK_dim/P_sf"/>
</dbReference>
<dbReference type="PROSITE" id="PS50839">
    <property type="entry name" value="CHASE"/>
    <property type="match status" value="1"/>
</dbReference>
<dbReference type="InterPro" id="IPR036641">
    <property type="entry name" value="HPT_dom_sf"/>
</dbReference>
<evidence type="ECO:0000256" key="14">
    <source>
        <dbReference type="ARBA" id="ARBA00023136"/>
    </source>
</evidence>
<dbReference type="InterPro" id="IPR000014">
    <property type="entry name" value="PAS"/>
</dbReference>
<dbReference type="InterPro" id="IPR006189">
    <property type="entry name" value="CHASE_dom"/>
</dbReference>
<feature type="transmembrane region" description="Helical" evidence="21">
    <location>
        <begin position="12"/>
        <end position="32"/>
    </location>
</feature>
<dbReference type="InterPro" id="IPR008207">
    <property type="entry name" value="Sig_transdc_His_kin_Hpt_dom"/>
</dbReference>
<dbReference type="SUPFAM" id="SSF47384">
    <property type="entry name" value="Homodimeric domain of signal transducing histidine kinase"/>
    <property type="match status" value="1"/>
</dbReference>
<feature type="modified residue" description="4-aspartylphosphate" evidence="20">
    <location>
        <position position="1416"/>
    </location>
</feature>
<evidence type="ECO:0000259" key="24">
    <source>
        <dbReference type="PROSITE" id="PS50112"/>
    </source>
</evidence>
<dbReference type="SUPFAM" id="SSF52172">
    <property type="entry name" value="CheY-like"/>
    <property type="match status" value="1"/>
</dbReference>
<dbReference type="Pfam" id="PF00512">
    <property type="entry name" value="HisKA"/>
    <property type="match status" value="1"/>
</dbReference>
<evidence type="ECO:0000256" key="3">
    <source>
        <dbReference type="ARBA" id="ARBA00012438"/>
    </source>
</evidence>
<evidence type="ECO:0000256" key="18">
    <source>
        <dbReference type="ARBA" id="ARBA00070152"/>
    </source>
</evidence>
<organism evidence="28 29">
    <name type="scientific">Inhella proteolytica</name>
    <dbReference type="NCBI Taxonomy" id="2795029"/>
    <lineage>
        <taxon>Bacteria</taxon>
        <taxon>Pseudomonadati</taxon>
        <taxon>Pseudomonadota</taxon>
        <taxon>Betaproteobacteria</taxon>
        <taxon>Burkholderiales</taxon>
        <taxon>Sphaerotilaceae</taxon>
        <taxon>Inhella</taxon>
    </lineage>
</organism>
<evidence type="ECO:0000256" key="21">
    <source>
        <dbReference type="SAM" id="Phobius"/>
    </source>
</evidence>
<feature type="domain" description="PAS" evidence="24">
    <location>
        <begin position="343"/>
        <end position="414"/>
    </location>
</feature>
<feature type="domain" description="PAC" evidence="25">
    <location>
        <begin position="415"/>
        <end position="469"/>
    </location>
</feature>
<reference evidence="28" key="1">
    <citation type="submission" date="2020-12" db="EMBL/GenBank/DDBJ databases">
        <title>The genome sequence of Inhella sp. 1Y17.</title>
        <authorList>
            <person name="Liu Y."/>
        </authorList>
    </citation>
    <scope>NUCLEOTIDE SEQUENCE</scope>
    <source>
        <strain evidence="28">1Y17</strain>
    </source>
</reference>
<dbReference type="PROSITE" id="PS50113">
    <property type="entry name" value="PAC"/>
    <property type="match status" value="1"/>
</dbReference>
<keyword evidence="6 21" id="KW-0812">Transmembrane</keyword>
<comment type="subcellular location">
    <subcellularLocation>
        <location evidence="2">Membrane</location>
    </subcellularLocation>
</comment>
<dbReference type="FunFam" id="1.10.287.130:FF:000002">
    <property type="entry name" value="Two-component osmosensing histidine kinase"/>
    <property type="match status" value="1"/>
</dbReference>
<dbReference type="InterPro" id="IPR001789">
    <property type="entry name" value="Sig_transdc_resp-reg_receiver"/>
</dbReference>
<dbReference type="PANTHER" id="PTHR45339:SF3">
    <property type="entry name" value="HISTIDINE KINASE"/>
    <property type="match status" value="1"/>
</dbReference>
<keyword evidence="9" id="KW-0418">Kinase</keyword>
<feature type="domain" description="HPt" evidence="27">
    <location>
        <begin position="1527"/>
        <end position="1619"/>
    </location>
</feature>
<dbReference type="CDD" id="cd16922">
    <property type="entry name" value="HATPase_EvgS-ArcB-TorS-like"/>
    <property type="match status" value="1"/>
</dbReference>
<dbReference type="SMART" id="SM00091">
    <property type="entry name" value="PAS"/>
    <property type="match status" value="4"/>
</dbReference>
<evidence type="ECO:0000256" key="12">
    <source>
        <dbReference type="ARBA" id="ARBA00023012"/>
    </source>
</evidence>
<evidence type="ECO:0000256" key="16">
    <source>
        <dbReference type="ARBA" id="ARBA00064003"/>
    </source>
</evidence>
<keyword evidence="8" id="KW-0547">Nucleotide-binding</keyword>
<dbReference type="Gene3D" id="1.20.120.160">
    <property type="entry name" value="HPT domain"/>
    <property type="match status" value="1"/>
</dbReference>
<dbReference type="InterPro" id="IPR035965">
    <property type="entry name" value="PAS-like_dom_sf"/>
</dbReference>
<dbReference type="PRINTS" id="PR00344">
    <property type="entry name" value="BCTRLSENSOR"/>
</dbReference>
<evidence type="ECO:0000256" key="10">
    <source>
        <dbReference type="ARBA" id="ARBA00022840"/>
    </source>
</evidence>
<evidence type="ECO:0000259" key="22">
    <source>
        <dbReference type="PROSITE" id="PS50109"/>
    </source>
</evidence>
<dbReference type="Pfam" id="PF13426">
    <property type="entry name" value="PAS_9"/>
    <property type="match status" value="1"/>
</dbReference>
<evidence type="ECO:0000256" key="8">
    <source>
        <dbReference type="ARBA" id="ARBA00022741"/>
    </source>
</evidence>
<keyword evidence="12" id="KW-0902">Two-component regulatory system</keyword>
<dbReference type="PROSITE" id="PS50894">
    <property type="entry name" value="HPT"/>
    <property type="match status" value="1"/>
</dbReference>
<dbReference type="Pfam" id="PF12860">
    <property type="entry name" value="PAS_7"/>
    <property type="match status" value="2"/>
</dbReference>
<dbReference type="InterPro" id="IPR003594">
    <property type="entry name" value="HATPase_dom"/>
</dbReference>
<dbReference type="Gene3D" id="1.10.287.130">
    <property type="match status" value="1"/>
</dbReference>
<comment type="caution">
    <text evidence="28">The sequence shown here is derived from an EMBL/GenBank/DDBJ whole genome shotgun (WGS) entry which is preliminary data.</text>
</comment>
<comment type="function">
    <text evidence="15">Member of the two-component regulatory system BvgS/BvgA. Phosphorylates BvgA via a four-step phosphorelay in response to environmental signals.</text>
</comment>
<evidence type="ECO:0000256" key="2">
    <source>
        <dbReference type="ARBA" id="ARBA00004370"/>
    </source>
</evidence>
<dbReference type="FunFam" id="3.30.565.10:FF:000010">
    <property type="entry name" value="Sensor histidine kinase RcsC"/>
    <property type="match status" value="1"/>
</dbReference>
<dbReference type="GO" id="GO:0000155">
    <property type="term" value="F:phosphorelay sensor kinase activity"/>
    <property type="evidence" value="ECO:0007669"/>
    <property type="project" value="InterPro"/>
</dbReference>
<keyword evidence="11 21" id="KW-1133">Transmembrane helix</keyword>
<dbReference type="InterPro" id="IPR042240">
    <property type="entry name" value="CHASE_sf"/>
</dbReference>
<evidence type="ECO:0000256" key="20">
    <source>
        <dbReference type="PROSITE-ProRule" id="PRU00169"/>
    </source>
</evidence>
<dbReference type="CDD" id="cd17546">
    <property type="entry name" value="REC_hyHK_CKI1_RcsC-like"/>
    <property type="match status" value="1"/>
</dbReference>
<evidence type="ECO:0000256" key="1">
    <source>
        <dbReference type="ARBA" id="ARBA00000085"/>
    </source>
</evidence>
<evidence type="ECO:0000256" key="19">
    <source>
        <dbReference type="PROSITE-ProRule" id="PRU00110"/>
    </source>
</evidence>
<dbReference type="Pfam" id="PF03924">
    <property type="entry name" value="CHASE"/>
    <property type="match status" value="1"/>
</dbReference>
<sequence length="1621" mass="176759">MLKKLLLSRRKSLPLIALLLGLVLALGITLWLRSQILREERQEFERLADLVSRNYAQKLDTPVRGLRGIAAGMSVQGGSFTRAQLRTWMEARRLDEEFPGVRGLGLIERVERAALPAFEAAEREAGWPTFRVKQLNGRAPDPHYVIKTVEPTERNLAAVGLDVGSEPRRRAGIEAAIDSGEPRLSAPIELVQDQAKTPGFLLFLPAYRYGMPAGSVDERRRALLAVPYAPLVAKELFAEVASLAGNRLSLELRGATQGDLVHRVGAPAQAGRMNQTRQFTSLGQTFELRLSSTPELDHAFSLLPAHLAGGLLLLTSIALALWIRQQIGTLQATEDKVSALTRELDRLAAVARRTSNAVIITDPARRIEWVNEGFERITGYTAAEAIGRTPGELLQFEGTSQQELQRLREALNAGKPFRGELLNRGKNGHEYWIELEIQALRDRAGQLSAFLAVESDITERKQQQVALNDLFQRLQLTAEAGGIGLWSMDLGSHRMEWDSSMEAHFGRMPPGRSPNWVWRHHVSRAQRRAVAVRLMQALITGDAFEFELELHTLDQAHKVLQLKGRRVSRKNTGATLLLGVCIDVSAQRRAEQALRANRAFLDRTERVGGVGGWELDLVNHTLVLDDQACLLHGLPPGHTAALREVLRLYPPQARRQLRQALRQAQSSGENFDFVLQAGRAGSGPLQWFRLVGEVEFEHFLPVRLAGAVQDVTQREEMTAALEQSRNLLDSVIASLPSGLSVFDEQERLVLANPLLGQLLQLPAELCRPGQTRVEDMLRYFAQRGDYGPGALDELMEARRRSIYDPQAPDIFMRQVPHGATLEARRATLIGGGVVTTYTDVTARLQAEALARRAGELTRKALELTGTALAIFDGEQQLIEASASFSALTGVPPEQVQAGTSMRALIRAMLQAEEPQRDAVTLKRLSDELMDQLGTEREHRSPEGRVLHVVDGLAGDDYFVSFVVDVTPLAQARAQAESASQAKSAFVANVSHEIRTPMNAILGMLALLQRTALDERQRDYASKTEAAAKSLLGLLNDVLDFSKIEAGRMSLDPQPLDLARFLTDLATIFGANLGSKPVELLFDIDSQLPSKVVLDGLRLQQVLINLLGNALKFTERGEVRLRLRAQAVDAQRVRVRFAVQDTGIGIAPEAQERIFSGFTQAEGSITRRFGGTGLGLAISRSLIQLMGGRLSLRSAPGQGSCFEFELELPLPEAAPVQAGPAAPSRVCLLGGSAAAADVVTRALQGLGWPLTPVDSLEALRSRLDATDEGPAGDSLWVVDWDAVGVERATRLTALLEHPRCPPCFILALAAQRPQAEAALGRHAGAVLPKPVFPSAFARALALLRQGPQSAQATGPAPSSQRLAGLRLMVVEDNPLNQQVARELLEAEGALVEIAEHGGIAVERLIGDDSVCDLVLMDMQMPVMNGLDATRAIRSNAGRDTLPIIAMTANALESDRQVCLEAGMNDHVGKPFDLDQLIATILRWATVRRPKSAAERKAELAGDPNDPALALARQAGIEVDAAVAHMGGYLRIYQRMLRTLVRELPEIVERLLRALDEPAGEEPVRLAHTLKGNAAMLGAEALSQLAGEAQTALAETPAQAGAVVRALAAEAGRVLEHFRSLDP</sequence>
<keyword evidence="10" id="KW-0067">ATP-binding</keyword>
<dbReference type="CDD" id="cd00088">
    <property type="entry name" value="HPT"/>
    <property type="match status" value="1"/>
</dbReference>
<accession>A0A931J458</accession>
<evidence type="ECO:0000256" key="17">
    <source>
        <dbReference type="ARBA" id="ARBA00068150"/>
    </source>
</evidence>